<name>A0ABT7F4C8_9RHOB</name>
<keyword evidence="2" id="KW-0964">Secreted</keyword>
<dbReference type="RefSeq" id="WP_284482236.1">
    <property type="nucleotide sequence ID" value="NZ_JASNJD010000015.1"/>
</dbReference>
<proteinExistence type="predicted"/>
<comment type="subcellular location">
    <subcellularLocation>
        <location evidence="1">Secreted</location>
    </subcellularLocation>
</comment>
<dbReference type="Gene3D" id="2.150.10.10">
    <property type="entry name" value="Serralysin-like metalloprotease, C-terminal"/>
    <property type="match status" value="4"/>
</dbReference>
<dbReference type="InterPro" id="IPR018511">
    <property type="entry name" value="Hemolysin-typ_Ca-bd_CS"/>
</dbReference>
<protein>
    <submittedName>
        <fullName evidence="3">Calcium-binding protein</fullName>
    </submittedName>
</protein>
<sequence>MAFTRVFQDFNRTWLQIGDGAGDIFTGDGTVPSGPHKGSFQTRDEIRAGGGDDFLDGERGRNLLFAEAGDDRITLGDVGDGLAWDRAYGGAGSDIFYGSTTRPIDGKVHLANGGAGADSFWFHLTPDAADLRGDTVFVDGIAAVKLKSIETVIGSAHDDVLRAGGATFELIGGSGDDRLVANPLENPGHPDRGSTLVGGVGADVLRGGGYRDVLFDHFDPRTGPPASTDADLDRLYGGGGADLLFSFSGDDKLVGGAGRDIIRSLSGNDIIHGGDGADTILFGAPGHWSLDITRTQGSLYGVSIDGGTDGRGGDTVDFSMVTLSTGALLRGLEINLGVGKGWNLASPDGPQKFRIREIEHVAGTERSDVLTGSAEGNTLLGLGGEDIIRGGAGRDQLDGGAGSDRLFGGANRDLLYSDFDGDILQGGSGIDRFDFTRTDFTRSGLTARIVDYDLREAVLTDWEGLFHLDIKDTTEGALVTGDGGVTNILFEGIRAADLALDRFFFHPPSEDDF</sequence>
<dbReference type="Proteomes" id="UP001243757">
    <property type="component" value="Unassembled WGS sequence"/>
</dbReference>
<evidence type="ECO:0000313" key="4">
    <source>
        <dbReference type="Proteomes" id="UP001243757"/>
    </source>
</evidence>
<keyword evidence="4" id="KW-1185">Reference proteome</keyword>
<gene>
    <name evidence="3" type="ORF">QO033_17405</name>
</gene>
<dbReference type="PANTHER" id="PTHR38340">
    <property type="entry name" value="S-LAYER PROTEIN"/>
    <property type="match status" value="1"/>
</dbReference>
<evidence type="ECO:0000256" key="1">
    <source>
        <dbReference type="ARBA" id="ARBA00004613"/>
    </source>
</evidence>
<dbReference type="PRINTS" id="PR00313">
    <property type="entry name" value="CABNDNGRPT"/>
</dbReference>
<dbReference type="PANTHER" id="PTHR38340:SF1">
    <property type="entry name" value="S-LAYER PROTEIN"/>
    <property type="match status" value="1"/>
</dbReference>
<evidence type="ECO:0000313" key="3">
    <source>
        <dbReference type="EMBL" id="MDK3019462.1"/>
    </source>
</evidence>
<evidence type="ECO:0000256" key="2">
    <source>
        <dbReference type="ARBA" id="ARBA00022525"/>
    </source>
</evidence>
<dbReference type="InterPro" id="IPR011049">
    <property type="entry name" value="Serralysin-like_metalloprot_C"/>
</dbReference>
<reference evidence="3 4" key="1">
    <citation type="submission" date="2023-05" db="EMBL/GenBank/DDBJ databases">
        <title>Pseudodonghicola sp. nov.</title>
        <authorList>
            <person name="Huang J."/>
        </authorList>
    </citation>
    <scope>NUCLEOTIDE SEQUENCE [LARGE SCALE GENOMIC DNA]</scope>
    <source>
        <strain evidence="3 4">IC7</strain>
    </source>
</reference>
<dbReference type="PROSITE" id="PS00330">
    <property type="entry name" value="HEMOLYSIN_CALCIUM"/>
    <property type="match status" value="4"/>
</dbReference>
<dbReference type="SUPFAM" id="SSF51120">
    <property type="entry name" value="beta-Roll"/>
    <property type="match status" value="4"/>
</dbReference>
<dbReference type="InterPro" id="IPR050557">
    <property type="entry name" value="RTX_toxin/Mannuronan_C5-epim"/>
</dbReference>
<dbReference type="InterPro" id="IPR001343">
    <property type="entry name" value="Hemolysn_Ca-bd"/>
</dbReference>
<dbReference type="EMBL" id="JASNJD010000015">
    <property type="protein sequence ID" value="MDK3019462.1"/>
    <property type="molecule type" value="Genomic_DNA"/>
</dbReference>
<accession>A0ABT7F4C8</accession>
<comment type="caution">
    <text evidence="3">The sequence shown here is derived from an EMBL/GenBank/DDBJ whole genome shotgun (WGS) entry which is preliminary data.</text>
</comment>
<organism evidence="3 4">
    <name type="scientific">Pseudodonghicola flavimaris</name>
    <dbReference type="NCBI Taxonomy" id="3050036"/>
    <lineage>
        <taxon>Bacteria</taxon>
        <taxon>Pseudomonadati</taxon>
        <taxon>Pseudomonadota</taxon>
        <taxon>Alphaproteobacteria</taxon>
        <taxon>Rhodobacterales</taxon>
        <taxon>Paracoccaceae</taxon>
        <taxon>Pseudodonghicola</taxon>
    </lineage>
</organism>
<dbReference type="Pfam" id="PF00353">
    <property type="entry name" value="HemolysinCabind"/>
    <property type="match status" value="6"/>
</dbReference>